<proteinExistence type="predicted"/>
<sequence length="134" mass="14866">MQSNDNNIGQILSAAKNIAVVGLSPDESKPSNEVAKFLIERGFNVFPIYPKFDEILGRKVYRNLTQIDEDIDIAVMFRKGEFASELVKDAIKKGVKTLWLQLGITNDAAGAIARKNGINFVQDKCIKIELKGLI</sequence>
<dbReference type="PANTHER" id="PTHR33303:SF2">
    <property type="entry name" value="COA-BINDING DOMAIN-CONTAINING PROTEIN"/>
    <property type="match status" value="1"/>
</dbReference>
<dbReference type="Gene3D" id="3.40.50.720">
    <property type="entry name" value="NAD(P)-binding Rossmann-like Domain"/>
    <property type="match status" value="1"/>
</dbReference>
<accession>A0A6G5QMJ7</accession>
<dbReference type="RefSeq" id="WP_002945843.1">
    <property type="nucleotide sequence ID" value="NZ_CP012543.1"/>
</dbReference>
<name>A0A6G5QMJ7_CAMRE</name>
<feature type="domain" description="CoA-binding" evidence="1">
    <location>
        <begin position="12"/>
        <end position="104"/>
    </location>
</feature>
<dbReference type="PANTHER" id="PTHR33303">
    <property type="entry name" value="CYTOPLASMIC PROTEIN-RELATED"/>
    <property type="match status" value="1"/>
</dbReference>
<dbReference type="SMART" id="SM00881">
    <property type="entry name" value="CoA_binding"/>
    <property type="match status" value="1"/>
</dbReference>
<evidence type="ECO:0000313" key="2">
    <source>
        <dbReference type="EMBL" id="QCD46928.1"/>
    </source>
</evidence>
<reference evidence="2 3" key="1">
    <citation type="submission" date="2016-07" db="EMBL/GenBank/DDBJ databases">
        <title>Comparative genomics of the Campylobacter concisus group.</title>
        <authorList>
            <person name="Miller W.G."/>
            <person name="Yee E."/>
            <person name="Chapman M.H."/>
            <person name="Huynh S."/>
            <person name="Bono J.L."/>
            <person name="On S.L.W."/>
            <person name="StLeger J."/>
            <person name="Foster G."/>
            <person name="Parker C.T."/>
        </authorList>
    </citation>
    <scope>NUCLEOTIDE SEQUENCE [LARGE SCALE GENOMIC DNA]</scope>
    <source>
        <strain evidence="2 3">ATCC 33238</strain>
    </source>
</reference>
<protein>
    <submittedName>
        <fullName evidence="2">CoA-binding domain protein</fullName>
    </submittedName>
</protein>
<dbReference type="EMBL" id="CP012543">
    <property type="protein sequence ID" value="QCD46928.1"/>
    <property type="molecule type" value="Genomic_DNA"/>
</dbReference>
<dbReference type="SUPFAM" id="SSF51735">
    <property type="entry name" value="NAD(P)-binding Rossmann-fold domains"/>
    <property type="match status" value="1"/>
</dbReference>
<dbReference type="KEGG" id="crx:CRECT_1273"/>
<dbReference type="AlphaFoldDB" id="A0A6G5QMJ7"/>
<dbReference type="InterPro" id="IPR036291">
    <property type="entry name" value="NAD(P)-bd_dom_sf"/>
</dbReference>
<dbReference type="Pfam" id="PF13380">
    <property type="entry name" value="CoA_binding_2"/>
    <property type="match status" value="1"/>
</dbReference>
<gene>
    <name evidence="2" type="ORF">CRECT_1273</name>
</gene>
<organism evidence="2 3">
    <name type="scientific">Campylobacter rectus</name>
    <name type="common">Wolinella recta</name>
    <dbReference type="NCBI Taxonomy" id="203"/>
    <lineage>
        <taxon>Bacteria</taxon>
        <taxon>Pseudomonadati</taxon>
        <taxon>Campylobacterota</taxon>
        <taxon>Epsilonproteobacteria</taxon>
        <taxon>Campylobacterales</taxon>
        <taxon>Campylobacteraceae</taxon>
        <taxon>Campylobacter</taxon>
    </lineage>
</organism>
<dbReference type="InterPro" id="IPR003781">
    <property type="entry name" value="CoA-bd"/>
</dbReference>
<dbReference type="Proteomes" id="UP000502377">
    <property type="component" value="Chromosome"/>
</dbReference>
<evidence type="ECO:0000313" key="3">
    <source>
        <dbReference type="Proteomes" id="UP000502377"/>
    </source>
</evidence>
<evidence type="ECO:0000259" key="1">
    <source>
        <dbReference type="SMART" id="SM00881"/>
    </source>
</evidence>